<dbReference type="Pfam" id="PF00225">
    <property type="entry name" value="Kinesin"/>
    <property type="match status" value="1"/>
</dbReference>
<dbReference type="GO" id="GO:0005875">
    <property type="term" value="C:microtubule associated complex"/>
    <property type="evidence" value="ECO:0007669"/>
    <property type="project" value="TreeGrafter"/>
</dbReference>
<dbReference type="PANTHER" id="PTHR47969:SF15">
    <property type="entry name" value="CHROMOSOME-ASSOCIATED KINESIN KIF4A-RELATED"/>
    <property type="match status" value="1"/>
</dbReference>
<evidence type="ECO:0000256" key="5">
    <source>
        <dbReference type="ARBA" id="ARBA00023054"/>
    </source>
</evidence>
<dbReference type="GO" id="GO:0007018">
    <property type="term" value="P:microtubule-based movement"/>
    <property type="evidence" value="ECO:0007669"/>
    <property type="project" value="InterPro"/>
</dbReference>
<sequence length="137" mass="14960">MDFERKQSYLEIPIQVGVRLRPVLDTDDPPSDERVELLATGQVTVEGHLFEPTFCLPASVGQQELYAAAVEPQVEMLLQGYNVAVVTFGQTGSGKTFTLVGPDATFAMSEAEFGVLPRAVRHVFAALKVRVPRVNNA</sequence>
<keyword evidence="5" id="KW-0175">Coiled coil</keyword>
<dbReference type="EMBL" id="VIIS01001292">
    <property type="protein sequence ID" value="KAF0300103.1"/>
    <property type="molecule type" value="Genomic_DNA"/>
</dbReference>
<keyword evidence="4 7" id="KW-0067">ATP-binding</keyword>
<feature type="binding site" evidence="7">
    <location>
        <begin position="89"/>
        <end position="96"/>
    </location>
    <ligand>
        <name>ATP</name>
        <dbReference type="ChEBI" id="CHEBI:30616"/>
    </ligand>
</feature>
<proteinExistence type="inferred from homology"/>
<evidence type="ECO:0000313" key="10">
    <source>
        <dbReference type="Proteomes" id="UP000440578"/>
    </source>
</evidence>
<reference evidence="9 10" key="1">
    <citation type="submission" date="2019-07" db="EMBL/GenBank/DDBJ databases">
        <title>Draft genome assembly of a fouling barnacle, Amphibalanus amphitrite (Darwin, 1854): The first reference genome for Thecostraca.</title>
        <authorList>
            <person name="Kim W."/>
        </authorList>
    </citation>
    <scope>NUCLEOTIDE SEQUENCE [LARGE SCALE GENOMIC DNA]</scope>
    <source>
        <strain evidence="9">SNU_AA5</strain>
        <tissue evidence="9">Soma without cirri and trophi</tissue>
    </source>
</reference>
<dbReference type="InterPro" id="IPR036961">
    <property type="entry name" value="Kinesin_motor_dom_sf"/>
</dbReference>
<name>A0A6A4W2B2_AMPAM</name>
<evidence type="ECO:0000256" key="2">
    <source>
        <dbReference type="ARBA" id="ARBA00022490"/>
    </source>
</evidence>
<dbReference type="OrthoDB" id="6345572at2759"/>
<dbReference type="GO" id="GO:0008017">
    <property type="term" value="F:microtubule binding"/>
    <property type="evidence" value="ECO:0007669"/>
    <property type="project" value="InterPro"/>
</dbReference>
<comment type="caution">
    <text evidence="9">The sequence shown here is derived from an EMBL/GenBank/DDBJ whole genome shotgun (WGS) entry which is preliminary data.</text>
</comment>
<dbReference type="GO" id="GO:0007052">
    <property type="term" value="P:mitotic spindle organization"/>
    <property type="evidence" value="ECO:0007669"/>
    <property type="project" value="TreeGrafter"/>
</dbReference>
<dbReference type="InterPro" id="IPR001752">
    <property type="entry name" value="Kinesin_motor_dom"/>
</dbReference>
<dbReference type="GO" id="GO:0003777">
    <property type="term" value="F:microtubule motor activity"/>
    <property type="evidence" value="ECO:0007669"/>
    <property type="project" value="InterPro"/>
</dbReference>
<dbReference type="InterPro" id="IPR027640">
    <property type="entry name" value="Kinesin-like_fam"/>
</dbReference>
<keyword evidence="7" id="KW-0505">Motor protein</keyword>
<dbReference type="SUPFAM" id="SSF52540">
    <property type="entry name" value="P-loop containing nucleoside triphosphate hydrolases"/>
    <property type="match status" value="1"/>
</dbReference>
<dbReference type="Proteomes" id="UP000440578">
    <property type="component" value="Unassembled WGS sequence"/>
</dbReference>
<comment type="similarity">
    <text evidence="7">Belongs to the TRAFAC class myosin-kinesin ATPase superfamily. Kinesin family.</text>
</comment>
<keyword evidence="3 7" id="KW-0547">Nucleotide-binding</keyword>
<evidence type="ECO:0000256" key="6">
    <source>
        <dbReference type="ARBA" id="ARBA00023212"/>
    </source>
</evidence>
<accession>A0A6A4W2B2</accession>
<keyword evidence="2" id="KW-0963">Cytoplasm</keyword>
<evidence type="ECO:0000259" key="8">
    <source>
        <dbReference type="PROSITE" id="PS50067"/>
    </source>
</evidence>
<organism evidence="9 10">
    <name type="scientific">Amphibalanus amphitrite</name>
    <name type="common">Striped barnacle</name>
    <name type="synonym">Balanus amphitrite</name>
    <dbReference type="NCBI Taxonomy" id="1232801"/>
    <lineage>
        <taxon>Eukaryota</taxon>
        <taxon>Metazoa</taxon>
        <taxon>Ecdysozoa</taxon>
        <taxon>Arthropoda</taxon>
        <taxon>Crustacea</taxon>
        <taxon>Multicrustacea</taxon>
        <taxon>Cirripedia</taxon>
        <taxon>Thoracica</taxon>
        <taxon>Thoracicalcarea</taxon>
        <taxon>Balanomorpha</taxon>
        <taxon>Balanoidea</taxon>
        <taxon>Balanidae</taxon>
        <taxon>Amphibalaninae</taxon>
        <taxon>Amphibalanus</taxon>
    </lineage>
</organism>
<evidence type="ECO:0000256" key="3">
    <source>
        <dbReference type="ARBA" id="ARBA00022741"/>
    </source>
</evidence>
<evidence type="ECO:0000256" key="1">
    <source>
        <dbReference type="ARBA" id="ARBA00004245"/>
    </source>
</evidence>
<protein>
    <submittedName>
        <fullName evidence="9">Kinesin-like protein KIF27</fullName>
    </submittedName>
</protein>
<evidence type="ECO:0000256" key="4">
    <source>
        <dbReference type="ARBA" id="ARBA00022840"/>
    </source>
</evidence>
<dbReference type="PROSITE" id="PS50067">
    <property type="entry name" value="KINESIN_MOTOR_2"/>
    <property type="match status" value="1"/>
</dbReference>
<dbReference type="AlphaFoldDB" id="A0A6A4W2B2"/>
<dbReference type="PANTHER" id="PTHR47969">
    <property type="entry name" value="CHROMOSOME-ASSOCIATED KINESIN KIF4A-RELATED"/>
    <property type="match status" value="1"/>
</dbReference>
<keyword evidence="10" id="KW-1185">Reference proteome</keyword>
<dbReference type="GO" id="GO:0005524">
    <property type="term" value="F:ATP binding"/>
    <property type="evidence" value="ECO:0007669"/>
    <property type="project" value="UniProtKB-UniRule"/>
</dbReference>
<comment type="subcellular location">
    <subcellularLocation>
        <location evidence="1">Cytoplasm</location>
        <location evidence="1">Cytoskeleton</location>
    </subcellularLocation>
</comment>
<evidence type="ECO:0000313" key="9">
    <source>
        <dbReference type="EMBL" id="KAF0300103.1"/>
    </source>
</evidence>
<evidence type="ECO:0000256" key="7">
    <source>
        <dbReference type="PROSITE-ProRule" id="PRU00283"/>
    </source>
</evidence>
<dbReference type="GO" id="GO:0051231">
    <property type="term" value="P:spindle elongation"/>
    <property type="evidence" value="ECO:0007669"/>
    <property type="project" value="TreeGrafter"/>
</dbReference>
<keyword evidence="6" id="KW-0206">Cytoskeleton</keyword>
<dbReference type="InterPro" id="IPR027417">
    <property type="entry name" value="P-loop_NTPase"/>
</dbReference>
<feature type="domain" description="Kinesin motor" evidence="8">
    <location>
        <begin position="13"/>
        <end position="137"/>
    </location>
</feature>
<gene>
    <name evidence="9" type="primary">KIF27</name>
    <name evidence="9" type="ORF">FJT64_003358</name>
</gene>
<dbReference type="Gene3D" id="3.40.850.10">
    <property type="entry name" value="Kinesin motor domain"/>
    <property type="match status" value="1"/>
</dbReference>